<dbReference type="NCBIfam" id="TIGR01444">
    <property type="entry name" value="fkbM_fam"/>
    <property type="match status" value="1"/>
</dbReference>
<dbReference type="OrthoDB" id="9814604at2"/>
<keyword evidence="2" id="KW-0808">Transferase</keyword>
<keyword evidence="3" id="KW-1185">Reference proteome</keyword>
<reference evidence="2 3" key="1">
    <citation type="submission" date="2018-08" db="EMBL/GenBank/DDBJ databases">
        <title>Genome sequence of Methylocystis hirsuta CSC1, a methanotroph able to accumulate PHAs.</title>
        <authorList>
            <person name="Bordel S."/>
            <person name="Rodriguez E."/>
            <person name="Gancedo J."/>
            <person name="Munoz R."/>
        </authorList>
    </citation>
    <scope>NUCLEOTIDE SEQUENCE [LARGE SCALE GENOMIC DNA]</scope>
    <source>
        <strain evidence="2 3">CSC1</strain>
    </source>
</reference>
<dbReference type="PANTHER" id="PTHR34203">
    <property type="entry name" value="METHYLTRANSFERASE, FKBM FAMILY PROTEIN"/>
    <property type="match status" value="1"/>
</dbReference>
<dbReference type="Gene3D" id="3.40.50.150">
    <property type="entry name" value="Vaccinia Virus protein VP39"/>
    <property type="match status" value="1"/>
</dbReference>
<dbReference type="GO" id="GO:0032259">
    <property type="term" value="P:methylation"/>
    <property type="evidence" value="ECO:0007669"/>
    <property type="project" value="UniProtKB-KW"/>
</dbReference>
<dbReference type="Pfam" id="PF05050">
    <property type="entry name" value="Methyltransf_21"/>
    <property type="match status" value="1"/>
</dbReference>
<gene>
    <name evidence="2" type="ORF">D1O30_02520</name>
</gene>
<name>A0A3M9XP75_9HYPH</name>
<dbReference type="EMBL" id="QWDD01000001">
    <property type="protein sequence ID" value="RNJ48670.1"/>
    <property type="molecule type" value="Genomic_DNA"/>
</dbReference>
<dbReference type="InterPro" id="IPR052514">
    <property type="entry name" value="SAM-dependent_MTase"/>
</dbReference>
<dbReference type="GO" id="GO:0008168">
    <property type="term" value="F:methyltransferase activity"/>
    <property type="evidence" value="ECO:0007669"/>
    <property type="project" value="UniProtKB-KW"/>
</dbReference>
<feature type="domain" description="Methyltransferase FkbM" evidence="1">
    <location>
        <begin position="84"/>
        <end position="248"/>
    </location>
</feature>
<dbReference type="InterPro" id="IPR006342">
    <property type="entry name" value="FkbM_mtfrase"/>
</dbReference>
<dbReference type="RefSeq" id="WP_123174667.1">
    <property type="nucleotide sequence ID" value="NZ_QWDD01000001.1"/>
</dbReference>
<dbReference type="AlphaFoldDB" id="A0A3M9XP75"/>
<comment type="caution">
    <text evidence="2">The sequence shown here is derived from an EMBL/GenBank/DDBJ whole genome shotgun (WGS) entry which is preliminary data.</text>
</comment>
<evidence type="ECO:0000313" key="2">
    <source>
        <dbReference type="EMBL" id="RNJ48670.1"/>
    </source>
</evidence>
<evidence type="ECO:0000313" key="3">
    <source>
        <dbReference type="Proteomes" id="UP000268623"/>
    </source>
</evidence>
<dbReference type="PANTHER" id="PTHR34203:SF15">
    <property type="entry name" value="SLL1173 PROTEIN"/>
    <property type="match status" value="1"/>
</dbReference>
<accession>A0A3M9XP75</accession>
<dbReference type="InterPro" id="IPR029063">
    <property type="entry name" value="SAM-dependent_MTases_sf"/>
</dbReference>
<dbReference type="SUPFAM" id="SSF53335">
    <property type="entry name" value="S-adenosyl-L-methionine-dependent methyltransferases"/>
    <property type="match status" value="1"/>
</dbReference>
<keyword evidence="2" id="KW-0489">Methyltransferase</keyword>
<protein>
    <submittedName>
        <fullName evidence="2">FkbM family methyltransferase</fullName>
    </submittedName>
</protein>
<sequence length="275" mass="30339">MLRKLLAEAAYRLPRVRGKDRLFRGAIKMLARGDHFVVTRGGVNYAIEGQDWIDYLIISNDAGSPQVVDTLAQAADGRSGCFWDIGANIGTVALPLLQRCPNLTGVLFEPSPAVMGRLMRNHALNPDIAARCTVIPLALSDRTHWTEFYASSEPSNSGLGGLKLAENRQSIGFKVLAHRADELGDLVPPPDLAKIDVEGFELEVLTGMGELLSRHPTIVYEHSPYRFTDKGQPLDSINVFLEQRGYQVSSARHSEMNVEEYDDFIAVRASNEMSS</sequence>
<organism evidence="2 3">
    <name type="scientific">Methylocystis hirsuta</name>
    <dbReference type="NCBI Taxonomy" id="369798"/>
    <lineage>
        <taxon>Bacteria</taxon>
        <taxon>Pseudomonadati</taxon>
        <taxon>Pseudomonadota</taxon>
        <taxon>Alphaproteobacteria</taxon>
        <taxon>Hyphomicrobiales</taxon>
        <taxon>Methylocystaceae</taxon>
        <taxon>Methylocystis</taxon>
    </lineage>
</organism>
<evidence type="ECO:0000259" key="1">
    <source>
        <dbReference type="Pfam" id="PF05050"/>
    </source>
</evidence>
<dbReference type="Proteomes" id="UP000268623">
    <property type="component" value="Unassembled WGS sequence"/>
</dbReference>
<proteinExistence type="predicted"/>